<evidence type="ECO:0000256" key="1">
    <source>
        <dbReference type="SAM" id="MobiDB-lite"/>
    </source>
</evidence>
<evidence type="ECO:0000313" key="2">
    <source>
        <dbReference type="EMBL" id="KAD7478554.1"/>
    </source>
</evidence>
<gene>
    <name evidence="2" type="ORF">E3N88_01690</name>
</gene>
<accession>A0A5N6Q1N2</accession>
<dbReference type="Proteomes" id="UP000326396">
    <property type="component" value="Linkage Group LG1"/>
</dbReference>
<evidence type="ECO:0000313" key="3">
    <source>
        <dbReference type="Proteomes" id="UP000326396"/>
    </source>
</evidence>
<name>A0A5N6Q1N2_9ASTR</name>
<organism evidence="2 3">
    <name type="scientific">Mikania micrantha</name>
    <name type="common">bitter vine</name>
    <dbReference type="NCBI Taxonomy" id="192012"/>
    <lineage>
        <taxon>Eukaryota</taxon>
        <taxon>Viridiplantae</taxon>
        <taxon>Streptophyta</taxon>
        <taxon>Embryophyta</taxon>
        <taxon>Tracheophyta</taxon>
        <taxon>Spermatophyta</taxon>
        <taxon>Magnoliopsida</taxon>
        <taxon>eudicotyledons</taxon>
        <taxon>Gunneridae</taxon>
        <taxon>Pentapetalae</taxon>
        <taxon>asterids</taxon>
        <taxon>campanulids</taxon>
        <taxon>Asterales</taxon>
        <taxon>Asteraceae</taxon>
        <taxon>Asteroideae</taxon>
        <taxon>Heliantheae alliance</taxon>
        <taxon>Eupatorieae</taxon>
        <taxon>Mikania</taxon>
    </lineage>
</organism>
<reference evidence="2 3" key="1">
    <citation type="submission" date="2019-05" db="EMBL/GenBank/DDBJ databases">
        <title>Mikania micrantha, genome provides insights into the molecular mechanism of rapid growth.</title>
        <authorList>
            <person name="Liu B."/>
        </authorList>
    </citation>
    <scope>NUCLEOTIDE SEQUENCE [LARGE SCALE GENOMIC DNA]</scope>
    <source>
        <strain evidence="2">NLD-2019</strain>
        <tissue evidence="2">Leaf</tissue>
    </source>
</reference>
<comment type="caution">
    <text evidence="2">The sequence shown here is derived from an EMBL/GenBank/DDBJ whole genome shotgun (WGS) entry which is preliminary data.</text>
</comment>
<protein>
    <submittedName>
        <fullName evidence="2">Uncharacterized protein</fullName>
    </submittedName>
</protein>
<feature type="compositionally biased region" description="Basic and acidic residues" evidence="1">
    <location>
        <begin position="21"/>
        <end position="30"/>
    </location>
</feature>
<dbReference type="EMBL" id="SZYD01000001">
    <property type="protein sequence ID" value="KAD7478554.1"/>
    <property type="molecule type" value="Genomic_DNA"/>
</dbReference>
<dbReference type="AlphaFoldDB" id="A0A5N6Q1N2"/>
<keyword evidence="3" id="KW-1185">Reference proteome</keyword>
<sequence length="96" mass="10250">MNLRTASEVGRKHQMRPVTELGRKSQGKEHQHLVYQQYGEAREAAGVAAAGRGGGLSWCSFVEGDGDGSSSSWKGGLGLVKRCDVVLAPRRVLVGL</sequence>
<proteinExistence type="predicted"/>
<feature type="region of interest" description="Disordered" evidence="1">
    <location>
        <begin position="1"/>
        <end position="30"/>
    </location>
</feature>